<dbReference type="AlphaFoldDB" id="A0A8H5A3X8"/>
<organism evidence="1 2">
    <name type="scientific">Fusarium oxysporum</name>
    <name type="common">Fusarium vascular wilt</name>
    <dbReference type="NCBI Taxonomy" id="5507"/>
    <lineage>
        <taxon>Eukaryota</taxon>
        <taxon>Fungi</taxon>
        <taxon>Dikarya</taxon>
        <taxon>Ascomycota</taxon>
        <taxon>Pezizomycotina</taxon>
        <taxon>Sordariomycetes</taxon>
        <taxon>Hypocreomycetidae</taxon>
        <taxon>Hypocreales</taxon>
        <taxon>Nectriaceae</taxon>
        <taxon>Fusarium</taxon>
        <taxon>Fusarium oxysporum species complex</taxon>
    </lineage>
</organism>
<reference evidence="1" key="1">
    <citation type="submission" date="2020-02" db="EMBL/GenBank/DDBJ databases">
        <title>Identification and distribution of gene clusters putatively required for synthesis of sphingolipid metabolism inhibitors in phylogenetically diverse species of the filamentous fungus Fusarium.</title>
        <authorList>
            <person name="Kim H.-S."/>
            <person name="Busman M."/>
            <person name="Brown D.W."/>
            <person name="Divon H."/>
            <person name="Uhlig S."/>
            <person name="Proctor R.H."/>
        </authorList>
    </citation>
    <scope>NUCLEOTIDE SEQUENCE [LARGE SCALE GENOMIC DNA]</scope>
    <source>
        <strain evidence="1">NRRL 39464</strain>
    </source>
</reference>
<dbReference type="EMBL" id="JAAFOW010002438">
    <property type="protein sequence ID" value="KAF5257041.1"/>
    <property type="molecule type" value="Genomic_DNA"/>
</dbReference>
<name>A0A8H5A3X8_FUSOX</name>
<gene>
    <name evidence="1" type="ORF">FOXYS1_12451</name>
</gene>
<dbReference type="Proteomes" id="UP000558688">
    <property type="component" value="Unassembled WGS sequence"/>
</dbReference>
<sequence>MLPDFGAPVTFFLNADCRERVPIKVPLAAKQITRMNRDVAFALRHGKRKASNRLISIAQEIKAERKPKTSDEDKIASLQAPITEKCDRTFAKHAAEPVNHIIKITSTAAAAAAAADAEEPSRWAGVAGLDGIWISTPCDGVVDVLLVNRGGVKV</sequence>
<protein>
    <submittedName>
        <fullName evidence="1">Uncharacterized protein</fullName>
    </submittedName>
</protein>
<evidence type="ECO:0000313" key="1">
    <source>
        <dbReference type="EMBL" id="KAF5257041.1"/>
    </source>
</evidence>
<comment type="caution">
    <text evidence="1">The sequence shown here is derived from an EMBL/GenBank/DDBJ whole genome shotgun (WGS) entry which is preliminary data.</text>
</comment>
<accession>A0A8H5A3X8</accession>
<evidence type="ECO:0000313" key="2">
    <source>
        <dbReference type="Proteomes" id="UP000558688"/>
    </source>
</evidence>
<proteinExistence type="predicted"/>